<proteinExistence type="predicted"/>
<dbReference type="PROSITE" id="PS51257">
    <property type="entry name" value="PROKAR_LIPOPROTEIN"/>
    <property type="match status" value="1"/>
</dbReference>
<evidence type="ECO:0000256" key="2">
    <source>
        <dbReference type="ARBA" id="ARBA00023239"/>
    </source>
</evidence>
<feature type="signal peptide" evidence="3">
    <location>
        <begin position="1"/>
        <end position="22"/>
    </location>
</feature>
<dbReference type="Proteomes" id="UP001288387">
    <property type="component" value="Unassembled WGS sequence"/>
</dbReference>
<evidence type="ECO:0000256" key="3">
    <source>
        <dbReference type="SAM" id="SignalP"/>
    </source>
</evidence>
<dbReference type="Gene3D" id="1.50.10.100">
    <property type="entry name" value="Chondroitin AC/alginate lyase"/>
    <property type="match status" value="1"/>
</dbReference>
<evidence type="ECO:0000259" key="4">
    <source>
        <dbReference type="Pfam" id="PF05426"/>
    </source>
</evidence>
<evidence type="ECO:0000313" key="6">
    <source>
        <dbReference type="Proteomes" id="UP001288387"/>
    </source>
</evidence>
<name>A0AAJ2WJ40_STEMA</name>
<dbReference type="InterPro" id="IPR008397">
    <property type="entry name" value="Alginate_lyase_dom"/>
</dbReference>
<reference evidence="5" key="1">
    <citation type="submission" date="2023-12" db="EMBL/GenBank/DDBJ databases">
        <title>'Antibacterial potential of Stenotrophomonas maltophilia cystic fibrosis isolates' (manuscript under preparation).</title>
        <authorList>
            <person name="Crisan C.V."/>
            <person name="Pettis M."/>
            <person name="Goldberg J.B."/>
        </authorList>
    </citation>
    <scope>NUCLEOTIDE SEQUENCE</scope>
    <source>
        <strain evidence="5">CCV129</strain>
    </source>
</reference>
<sequence>MSLPLLRLALLPTLLASACAFAACPPPPPGQPDIRALGYYTDQAGSVIDPALHQQNKDATAPLDRYAADVARMSDDYLRNGDPAAAQCTLAWLGAWADGGAMLGQMIRVNNDQSFYMRQWMLDAVAMAYLKVHDQADPQQRARIDPWLQQLARANLAYWDNPKRRRNNHYYWGGLGVLATGLATDDDALWQAGHAAFQKGIDDVQDDGSLPLEMARGQRALHYHDYALAPLVMMAELARLRGQDWYASRDHAIDHLARRVIEGSKDPAWFNQHTGVAQLPLRRPSGWVEFYRLRSPDGGLFDAAHARGPFHSPRLGGDLTLMATHGIVRTPLR</sequence>
<dbReference type="NCBIfam" id="NF001469">
    <property type="entry name" value="PRK00325.1-4"/>
    <property type="match status" value="1"/>
</dbReference>
<keyword evidence="2 5" id="KW-0456">Lyase</keyword>
<dbReference type="Pfam" id="PF05426">
    <property type="entry name" value="Alginate_lyase"/>
    <property type="match status" value="1"/>
</dbReference>
<organism evidence="5 6">
    <name type="scientific">Stenotrophomonas maltophilia</name>
    <name type="common">Pseudomonas maltophilia</name>
    <name type="synonym">Xanthomonas maltophilia</name>
    <dbReference type="NCBI Taxonomy" id="40324"/>
    <lineage>
        <taxon>Bacteria</taxon>
        <taxon>Pseudomonadati</taxon>
        <taxon>Pseudomonadota</taxon>
        <taxon>Gammaproteobacteria</taxon>
        <taxon>Lysobacterales</taxon>
        <taxon>Lysobacteraceae</taxon>
        <taxon>Stenotrophomonas</taxon>
        <taxon>Stenotrophomonas maltophilia group</taxon>
    </lineage>
</organism>
<dbReference type="EMBL" id="JAXRVB010000003">
    <property type="protein sequence ID" value="MDZ5763740.1"/>
    <property type="molecule type" value="Genomic_DNA"/>
</dbReference>
<keyword evidence="1 3" id="KW-0732">Signal</keyword>
<evidence type="ECO:0000313" key="5">
    <source>
        <dbReference type="EMBL" id="MDZ5763740.1"/>
    </source>
</evidence>
<dbReference type="InterPro" id="IPR008929">
    <property type="entry name" value="Chondroitin_lyas"/>
</dbReference>
<feature type="chain" id="PRO_5042507986" evidence="3">
    <location>
        <begin position="23"/>
        <end position="333"/>
    </location>
</feature>
<comment type="caution">
    <text evidence="5">The sequence shown here is derived from an EMBL/GenBank/DDBJ whole genome shotgun (WGS) entry which is preliminary data.</text>
</comment>
<gene>
    <name evidence="5" type="ORF">U4I38_04540</name>
</gene>
<dbReference type="RefSeq" id="WP_099551362.1">
    <property type="nucleotide sequence ID" value="NZ_JAKJQX010000003.1"/>
</dbReference>
<feature type="domain" description="Alginate lyase" evidence="4">
    <location>
        <begin position="38"/>
        <end position="270"/>
    </location>
</feature>
<dbReference type="SUPFAM" id="SSF48230">
    <property type="entry name" value="Chondroitin AC/alginate lyase"/>
    <property type="match status" value="1"/>
</dbReference>
<protein>
    <submittedName>
        <fullName evidence="5">Polysaccharide lyase</fullName>
    </submittedName>
</protein>
<evidence type="ECO:0000256" key="1">
    <source>
        <dbReference type="ARBA" id="ARBA00022729"/>
    </source>
</evidence>
<dbReference type="GO" id="GO:0042597">
    <property type="term" value="C:periplasmic space"/>
    <property type="evidence" value="ECO:0007669"/>
    <property type="project" value="InterPro"/>
</dbReference>
<dbReference type="GO" id="GO:0016829">
    <property type="term" value="F:lyase activity"/>
    <property type="evidence" value="ECO:0007669"/>
    <property type="project" value="UniProtKB-KW"/>
</dbReference>
<dbReference type="AlphaFoldDB" id="A0AAJ2WJ40"/>
<accession>A0AAJ2WJ40</accession>